<dbReference type="EMBL" id="HBGS01063747">
    <property type="protein sequence ID" value="CAD9497846.1"/>
    <property type="molecule type" value="Transcribed_RNA"/>
</dbReference>
<proteinExistence type="predicted"/>
<reference evidence="2" key="1">
    <citation type="submission" date="2021-01" db="EMBL/GenBank/DDBJ databases">
        <authorList>
            <person name="Corre E."/>
            <person name="Pelletier E."/>
            <person name="Niang G."/>
            <person name="Scheremetjew M."/>
            <person name="Finn R."/>
            <person name="Kale V."/>
            <person name="Holt S."/>
            <person name="Cochrane G."/>
            <person name="Meng A."/>
            <person name="Brown T."/>
            <person name="Cohen L."/>
        </authorList>
    </citation>
    <scope>NUCLEOTIDE SEQUENCE</scope>
    <source>
        <strain evidence="2">CCMP1381</strain>
    </source>
</reference>
<sequence>MKLLAYKLYAIYNLVTPSLALTLGTNDEIGGLGIFKTTIAASAPETTTLPWLLEYMPVYSSSNSCGGQICDCGETGRTEMNNTEGFCHEDQFGLHTVLAAGINGTREAASGTLSLADIEDIFGQEIGDLSSYSGFLDYHTAVWASSLDSFADKFTAGGVPFLLRRFTDADETYFSLTAHARGSQLVLELISDTATEPAGGWVDTTDTRHFFQGRAPPTVEDGYLYPLHASRAADGPDAIIAFYSAVFAVTPNVDETMSDGTRFLVYGGSGSIDDLFSPDVSLQFVFRQPSENGGASAVAHTTQWFQQYLVDTNTKYMTSYLSCWPIWGDDHIAVSFPTTSMDVFVNRLDAVGGMYHSFKGNTTSGGCGFPPNSLYMVDPSGWTVQAVGVWPDDPTFLPGSDIDDGGFGGYCYDFCVDDV</sequence>
<name>A0A6U3ZQC4_9STRA</name>
<evidence type="ECO:0000313" key="3">
    <source>
        <dbReference type="EMBL" id="CAD9497858.1"/>
    </source>
</evidence>
<dbReference type="EMBL" id="HBGS01063748">
    <property type="protein sequence ID" value="CAD9497853.1"/>
    <property type="molecule type" value="Transcribed_RNA"/>
</dbReference>
<dbReference type="EMBL" id="HBGS01063749">
    <property type="protein sequence ID" value="CAD9497858.1"/>
    <property type="molecule type" value="Transcribed_RNA"/>
</dbReference>
<accession>A0A6U3ZQC4</accession>
<evidence type="ECO:0000313" key="1">
    <source>
        <dbReference type="EMBL" id="CAD9497846.1"/>
    </source>
</evidence>
<protein>
    <submittedName>
        <fullName evidence="2">Uncharacterized protein</fullName>
    </submittedName>
</protein>
<dbReference type="AlphaFoldDB" id="A0A6U3ZQC4"/>
<gene>
    <name evidence="1" type="ORF">DSPE1174_LOCUS33222</name>
    <name evidence="2" type="ORF">DSPE1174_LOCUS33223</name>
    <name evidence="3" type="ORF">DSPE1174_LOCUS33224</name>
</gene>
<organism evidence="2">
    <name type="scientific">Octactis speculum</name>
    <dbReference type="NCBI Taxonomy" id="3111310"/>
    <lineage>
        <taxon>Eukaryota</taxon>
        <taxon>Sar</taxon>
        <taxon>Stramenopiles</taxon>
        <taxon>Ochrophyta</taxon>
        <taxon>Dictyochophyceae</taxon>
        <taxon>Dictyochales</taxon>
        <taxon>Dictyochaceae</taxon>
        <taxon>Octactis</taxon>
    </lineage>
</organism>
<evidence type="ECO:0000313" key="2">
    <source>
        <dbReference type="EMBL" id="CAD9497853.1"/>
    </source>
</evidence>